<dbReference type="Proteomes" id="UP000602532">
    <property type="component" value="Unassembled WGS sequence"/>
</dbReference>
<organism evidence="3 4">
    <name type="scientific">Microbacterium gallinarum</name>
    <dbReference type="NCBI Taxonomy" id="2762209"/>
    <lineage>
        <taxon>Bacteria</taxon>
        <taxon>Bacillati</taxon>
        <taxon>Actinomycetota</taxon>
        <taxon>Actinomycetes</taxon>
        <taxon>Micrococcales</taxon>
        <taxon>Microbacteriaceae</taxon>
        <taxon>Microbacterium</taxon>
    </lineage>
</organism>
<keyword evidence="2" id="KW-0812">Transmembrane</keyword>
<name>A0ABR8X284_9MICO</name>
<feature type="transmembrane region" description="Helical" evidence="2">
    <location>
        <begin position="49"/>
        <end position="71"/>
    </location>
</feature>
<protein>
    <submittedName>
        <fullName evidence="3">Uncharacterized protein</fullName>
    </submittedName>
</protein>
<proteinExistence type="predicted"/>
<dbReference type="RefSeq" id="WP_191765794.1">
    <property type="nucleotide sequence ID" value="NZ_JACSPM010000002.1"/>
</dbReference>
<reference evidence="3 4" key="1">
    <citation type="submission" date="2020-08" db="EMBL/GenBank/DDBJ databases">
        <title>A Genomic Blueprint of the Chicken Gut Microbiome.</title>
        <authorList>
            <person name="Gilroy R."/>
            <person name="Ravi A."/>
            <person name="Getino M."/>
            <person name="Pursley I."/>
            <person name="Horton D.L."/>
            <person name="Alikhan N.-F."/>
            <person name="Baker D."/>
            <person name="Gharbi K."/>
            <person name="Hall N."/>
            <person name="Watson M."/>
            <person name="Adriaenssens E.M."/>
            <person name="Foster-Nyarko E."/>
            <person name="Jarju S."/>
            <person name="Secka A."/>
            <person name="Antonio M."/>
            <person name="Oren A."/>
            <person name="Chaudhuri R."/>
            <person name="La Ragione R.M."/>
            <person name="Hildebrand F."/>
            <person name="Pallen M.J."/>
        </authorList>
    </citation>
    <scope>NUCLEOTIDE SEQUENCE [LARGE SCALE GENOMIC DNA]</scope>
    <source>
        <strain evidence="3 4">Sa1CUA4</strain>
    </source>
</reference>
<accession>A0ABR8X284</accession>
<feature type="region of interest" description="Disordered" evidence="1">
    <location>
        <begin position="1"/>
        <end position="23"/>
    </location>
</feature>
<evidence type="ECO:0000256" key="1">
    <source>
        <dbReference type="SAM" id="MobiDB-lite"/>
    </source>
</evidence>
<keyword evidence="4" id="KW-1185">Reference proteome</keyword>
<comment type="caution">
    <text evidence="3">The sequence shown here is derived from an EMBL/GenBank/DDBJ whole genome shotgun (WGS) entry which is preliminary data.</text>
</comment>
<gene>
    <name evidence="3" type="ORF">H9622_07590</name>
</gene>
<evidence type="ECO:0000313" key="3">
    <source>
        <dbReference type="EMBL" id="MBD8023450.1"/>
    </source>
</evidence>
<sequence>MNDDELERLLRGSSPASTPTDVGLSATHRAILERIVAEPVGRMLSPARLTLMVTAPLAAVLAIFVVVISVFQPFAPAPAAAFGPPPLEYQPTSGSAEEAIHLAQGRLEQQTSVTEPLRQAVSTAWNLTIAEDGQADRTVVISPSVTELEWAEDLSGWLKVVAGEPFFADGSDVAVVATDEAIEAGTVLDERTFAPGEFPAQIPDAASLEPAALDDLLAAFAPDRSLAGDAFLAMHAVLNEWTLTNAQHSALLRGLSEYDDITILGTTIDRAGREVVGLEAPTSRLGQAAVLLVSASTGRIVGLENSVTSDDNSLEVPEGTVVSYTLWKDEE</sequence>
<keyword evidence="2" id="KW-0472">Membrane</keyword>
<evidence type="ECO:0000256" key="2">
    <source>
        <dbReference type="SAM" id="Phobius"/>
    </source>
</evidence>
<evidence type="ECO:0000313" key="4">
    <source>
        <dbReference type="Proteomes" id="UP000602532"/>
    </source>
</evidence>
<dbReference type="EMBL" id="JACSPM010000002">
    <property type="protein sequence ID" value="MBD8023450.1"/>
    <property type="molecule type" value="Genomic_DNA"/>
</dbReference>
<keyword evidence="2" id="KW-1133">Transmembrane helix</keyword>